<accession>A0ABY5GLR2</accession>
<dbReference type="Proteomes" id="UP001057998">
    <property type="component" value="Chromosome 2"/>
</dbReference>
<keyword evidence="4" id="KW-0540">Nuclease</keyword>
<keyword evidence="5" id="KW-1185">Reference proteome</keyword>
<dbReference type="RefSeq" id="WP_255391608.1">
    <property type="nucleotide sequence ID" value="NZ_CP101509.1"/>
</dbReference>
<dbReference type="InterPro" id="IPR046870">
    <property type="entry name" value="ABC-3C_CTD3"/>
</dbReference>
<protein>
    <submittedName>
        <fullName evidence="4">Restriction endonuclease</fullName>
    </submittedName>
</protein>
<sequence>MATIDDVLSSKEEDDKLRSSNPKTPDVFAFDCGQLPFERMGDDHFELMLADLYTARADDGKEDWFDKACRLNDGADQGRDVILLQDSVPVGVIQCKRYKGNVGRPQIIQEICKFFMYAKIMPQIAPAPDTEFRYYVAVSDGATSDLFEFMTSKGRKRFDDLRSEFEKKALAARNASKKLKEHPELKDLDKKQLCDIVWERITNLHTELHKKDSLSRMVSDYPSIKSNYFRLESDTAKVVDEIKKILSSRGTTLSDDDAKLVSHVRTEYIKLTLSSSSRFNIALIQGKELLPFIRGMLKPKSGTLYTNFGSRPALMTAGAKAAEASQWSEINNLVNDYPYPLVFSVGCGDVLGSTLLEWIESDDMSWIDPKWKPAPARLYKAGWCWVKDPEQETHDCYILVENETGDQKYDHANMSLRLAFEDVIVWPTLGNDFTNPIGNAKSLLRRIMASQAEDRAGRRNLVLASQDIDSIDKVLESVPDYHGQRNQSPIAITIANSGRLHDCNVGLYCATGVFPAIDTEHNTRATPPTVQPPSRVMRRSCNGALTLTINWTTELLLEFAKSHRLIGNDVKDDLSPEALEFHELFDRHPPIDGYLESVRKELELLNVLVQNASLADSKEFTYRTKYGVMQDQSFSLDDMSASGEYVMQAVQALSYIKSHKSTKWIVESGGDGHIEYSDPAFGEFNVLAWTNHRYPVRQMEADLFGWARKAATNPSLIVFADAKGRVNDKKPSHGRHDFTSPPPLKGTITEAEEPSNVYIFDLGEIESYYDDDGAPSVEQFMDDILERRKKLDDK</sequence>
<keyword evidence="4" id="KW-0255">Endonuclease</keyword>
<evidence type="ECO:0000259" key="3">
    <source>
        <dbReference type="Pfam" id="PF20395"/>
    </source>
</evidence>
<feature type="compositionally biased region" description="Basic and acidic residues" evidence="1">
    <location>
        <begin position="8"/>
        <end position="18"/>
    </location>
</feature>
<reference evidence="4" key="1">
    <citation type="submission" date="2022-07" db="EMBL/GenBank/DDBJ databases">
        <title>Genome sequencing of Photobacterium atrarenae GJH2-4.</title>
        <authorList>
            <person name="Park S.-J."/>
        </authorList>
    </citation>
    <scope>NUCLEOTIDE SEQUENCE</scope>
    <source>
        <strain evidence="4">GJH2-4</strain>
    </source>
</reference>
<evidence type="ECO:0000259" key="2">
    <source>
        <dbReference type="Pfam" id="PF04471"/>
    </source>
</evidence>
<gene>
    <name evidence="4" type="ORF">NNL38_16930</name>
</gene>
<proteinExistence type="predicted"/>
<evidence type="ECO:0000256" key="1">
    <source>
        <dbReference type="SAM" id="MobiDB-lite"/>
    </source>
</evidence>
<dbReference type="GO" id="GO:0004519">
    <property type="term" value="F:endonuclease activity"/>
    <property type="evidence" value="ECO:0007669"/>
    <property type="project" value="UniProtKB-KW"/>
</dbReference>
<dbReference type="Pfam" id="PF04471">
    <property type="entry name" value="Mrr_cat"/>
    <property type="match status" value="1"/>
</dbReference>
<organism evidence="4 5">
    <name type="scientific">Photobacterium atrarenae</name>
    <dbReference type="NCBI Taxonomy" id="865757"/>
    <lineage>
        <taxon>Bacteria</taxon>
        <taxon>Pseudomonadati</taxon>
        <taxon>Pseudomonadota</taxon>
        <taxon>Gammaproteobacteria</taxon>
        <taxon>Vibrionales</taxon>
        <taxon>Vibrionaceae</taxon>
        <taxon>Photobacterium</taxon>
    </lineage>
</organism>
<dbReference type="EMBL" id="CP101509">
    <property type="protein sequence ID" value="UTV30263.1"/>
    <property type="molecule type" value="Genomic_DNA"/>
</dbReference>
<keyword evidence="4" id="KW-0378">Hydrolase</keyword>
<feature type="region of interest" description="Disordered" evidence="1">
    <location>
        <begin position="1"/>
        <end position="22"/>
    </location>
</feature>
<evidence type="ECO:0000313" key="5">
    <source>
        <dbReference type="Proteomes" id="UP001057998"/>
    </source>
</evidence>
<feature type="domain" description="Restriction endonuclease type IV Mrr" evidence="2">
    <location>
        <begin position="39"/>
        <end position="107"/>
    </location>
</feature>
<name>A0ABY5GLR2_9GAMM</name>
<evidence type="ECO:0000313" key="4">
    <source>
        <dbReference type="EMBL" id="UTV30263.1"/>
    </source>
</evidence>
<dbReference type="InterPro" id="IPR007560">
    <property type="entry name" value="Restrct_endonuc_IV_Mrr"/>
</dbReference>
<feature type="domain" description="ABC-three component systems C-terminal" evidence="3">
    <location>
        <begin position="580"/>
        <end position="742"/>
    </location>
</feature>
<dbReference type="Pfam" id="PF20395">
    <property type="entry name" value="CTD3"/>
    <property type="match status" value="1"/>
</dbReference>